<name>A0A2P2N5Y7_RHIMU</name>
<reference evidence="1" key="1">
    <citation type="submission" date="2018-02" db="EMBL/GenBank/DDBJ databases">
        <title>Rhizophora mucronata_Transcriptome.</title>
        <authorList>
            <person name="Meera S.P."/>
            <person name="Sreeshan A."/>
            <person name="Augustine A."/>
        </authorList>
    </citation>
    <scope>NUCLEOTIDE SEQUENCE</scope>
    <source>
        <tissue evidence="1">Leaf</tissue>
    </source>
</reference>
<dbReference type="EMBL" id="GGEC01057379">
    <property type="protein sequence ID" value="MBX37863.1"/>
    <property type="molecule type" value="Transcribed_RNA"/>
</dbReference>
<evidence type="ECO:0000313" key="1">
    <source>
        <dbReference type="EMBL" id="MBX37863.1"/>
    </source>
</evidence>
<protein>
    <submittedName>
        <fullName evidence="1">Uncharacterized protein</fullName>
    </submittedName>
</protein>
<sequence length="33" mass="3723">MTSFACYCNPPVTLFYKKLISSLHAGECIQTKK</sequence>
<dbReference type="AlphaFoldDB" id="A0A2P2N5Y7"/>
<organism evidence="1">
    <name type="scientific">Rhizophora mucronata</name>
    <name type="common">Asiatic mangrove</name>
    <dbReference type="NCBI Taxonomy" id="61149"/>
    <lineage>
        <taxon>Eukaryota</taxon>
        <taxon>Viridiplantae</taxon>
        <taxon>Streptophyta</taxon>
        <taxon>Embryophyta</taxon>
        <taxon>Tracheophyta</taxon>
        <taxon>Spermatophyta</taxon>
        <taxon>Magnoliopsida</taxon>
        <taxon>eudicotyledons</taxon>
        <taxon>Gunneridae</taxon>
        <taxon>Pentapetalae</taxon>
        <taxon>rosids</taxon>
        <taxon>fabids</taxon>
        <taxon>Malpighiales</taxon>
        <taxon>Rhizophoraceae</taxon>
        <taxon>Rhizophora</taxon>
    </lineage>
</organism>
<accession>A0A2P2N5Y7</accession>
<proteinExistence type="predicted"/>